<evidence type="ECO:0000256" key="1">
    <source>
        <dbReference type="SAM" id="SignalP"/>
    </source>
</evidence>
<keyword evidence="1" id="KW-0732">Signal</keyword>
<name>A0AA86MB90_9BURK</name>
<accession>A0AA86MB90</accession>
<proteinExistence type="predicted"/>
<protein>
    <recommendedName>
        <fullName evidence="4">SIMPL domain-containing protein</fullName>
    </recommendedName>
</protein>
<evidence type="ECO:0008006" key="4">
    <source>
        <dbReference type="Google" id="ProtNLM"/>
    </source>
</evidence>
<keyword evidence="3" id="KW-1185">Reference proteome</keyword>
<dbReference type="EMBL" id="AP028947">
    <property type="protein sequence ID" value="BET26068.1"/>
    <property type="molecule type" value="Genomic_DNA"/>
</dbReference>
<dbReference type="RefSeq" id="WP_338284871.1">
    <property type="nucleotide sequence ID" value="NZ_AP028947.1"/>
</dbReference>
<dbReference type="Proteomes" id="UP001329151">
    <property type="component" value="Chromosome"/>
</dbReference>
<organism evidence="2 3">
    <name type="scientific">Limnobacter thiooxidans</name>
    <dbReference type="NCBI Taxonomy" id="131080"/>
    <lineage>
        <taxon>Bacteria</taxon>
        <taxon>Pseudomonadati</taxon>
        <taxon>Pseudomonadota</taxon>
        <taxon>Betaproteobacteria</taxon>
        <taxon>Burkholderiales</taxon>
        <taxon>Burkholderiaceae</taxon>
        <taxon>Limnobacter</taxon>
    </lineage>
</organism>
<reference evidence="2 3" key="1">
    <citation type="submission" date="2023-10" db="EMBL/GenBank/DDBJ databases">
        <title>Complete Genome Sequence of Limnobacter thiooxidans CS-K2T, Isolated from freshwater lake sediments in Bavaria, Germany.</title>
        <authorList>
            <person name="Naruki M."/>
            <person name="Watanabe A."/>
            <person name="Warashina T."/>
            <person name="Morita T."/>
            <person name="Arakawa K."/>
        </authorList>
    </citation>
    <scope>NUCLEOTIDE SEQUENCE [LARGE SCALE GENOMIC DNA]</scope>
    <source>
        <strain evidence="2 3">CS-K2</strain>
    </source>
</reference>
<evidence type="ECO:0000313" key="2">
    <source>
        <dbReference type="EMBL" id="BET26068.1"/>
    </source>
</evidence>
<dbReference type="Pfam" id="PF04402">
    <property type="entry name" value="SIMPL"/>
    <property type="match status" value="1"/>
</dbReference>
<dbReference type="InterPro" id="IPR007497">
    <property type="entry name" value="SIMPL/DUF541"/>
</dbReference>
<dbReference type="AlphaFoldDB" id="A0AA86MB90"/>
<evidence type="ECO:0000313" key="3">
    <source>
        <dbReference type="Proteomes" id="UP001329151"/>
    </source>
</evidence>
<dbReference type="Gene3D" id="3.30.110.170">
    <property type="entry name" value="Protein of unknown function (DUF541), domain 1"/>
    <property type="match status" value="1"/>
</dbReference>
<dbReference type="InterPro" id="IPR052022">
    <property type="entry name" value="26kDa_periplasmic_antigen"/>
</dbReference>
<dbReference type="PANTHER" id="PTHR34387:SF1">
    <property type="entry name" value="PERIPLASMIC IMMUNOGENIC PROTEIN"/>
    <property type="match status" value="1"/>
</dbReference>
<feature type="signal peptide" evidence="1">
    <location>
        <begin position="1"/>
        <end position="26"/>
    </location>
</feature>
<dbReference type="Gene3D" id="3.30.70.2970">
    <property type="entry name" value="Protein of unknown function (DUF541), domain 2"/>
    <property type="match status" value="1"/>
</dbReference>
<gene>
    <name evidence="2" type="ORF">RGQ30_15690</name>
</gene>
<dbReference type="GO" id="GO:0006974">
    <property type="term" value="P:DNA damage response"/>
    <property type="evidence" value="ECO:0007669"/>
    <property type="project" value="TreeGrafter"/>
</dbReference>
<sequence>MKLTNALPIVILGSSLALFQPVVAHADLCEKTPAVNLNAVSSEEVDNDMVRLNWQVQIQAASANEAMTAINSVLEKSIANLSKNKDITKLKNNLQTYPQYGENQIIQTWQGVGSLTFEMPVQALKNQKVLNVAEGLTLSNLEYFPSEQRIELSREKLLELAMKEFQAKALVVTKGFGKTAYTLGEVSINDENQSSPGYPRMYAAASDMRSKGMEVAPAAGSSRVSVSVNGRVCLKP</sequence>
<dbReference type="KEGG" id="lto:RGQ30_15690"/>
<feature type="chain" id="PRO_5041668975" description="SIMPL domain-containing protein" evidence="1">
    <location>
        <begin position="27"/>
        <end position="236"/>
    </location>
</feature>
<dbReference type="PANTHER" id="PTHR34387">
    <property type="entry name" value="SLR1258 PROTEIN"/>
    <property type="match status" value="1"/>
</dbReference>